<gene>
    <name evidence="6" type="ORF">NTJ_14686</name>
</gene>
<sequence length="258" mass="27902">MLKFRLKLFDHLRSSVSARIMSSSNLVEKGKETAAFAAVDKHVEDGMILGIGSGSTIVYAVTRLAERVRKEGLKIVCIPTSFQAQQLIVTNNLTLGSLDTTPELDCAIDGADEVDDKLTLIKGGGGCQTQEKIVASCARKLVIVADSTKNSTSLGQQYKKIPVEVIPLAYNPILQRITQQFGGTAELRMGKMKAGPIVSDNGNFIVDWFFPTGIEDWKTVNERIKMMPGVVETGLFVDMAQIAYFGGPDGSLSVKLAS</sequence>
<proteinExistence type="inferred from homology"/>
<dbReference type="SUPFAM" id="SSF75445">
    <property type="entry name" value="D-ribose-5-phosphate isomerase (RpiA), lid domain"/>
    <property type="match status" value="1"/>
</dbReference>
<dbReference type="NCBIfam" id="NF001924">
    <property type="entry name" value="PRK00702.1"/>
    <property type="match status" value="1"/>
</dbReference>
<dbReference type="PANTHER" id="PTHR11934:SF0">
    <property type="entry name" value="RIBOSE-5-PHOSPHATE ISOMERASE"/>
    <property type="match status" value="1"/>
</dbReference>
<organism evidence="6 7">
    <name type="scientific">Nesidiocoris tenuis</name>
    <dbReference type="NCBI Taxonomy" id="355587"/>
    <lineage>
        <taxon>Eukaryota</taxon>
        <taxon>Metazoa</taxon>
        <taxon>Ecdysozoa</taxon>
        <taxon>Arthropoda</taxon>
        <taxon>Hexapoda</taxon>
        <taxon>Insecta</taxon>
        <taxon>Pterygota</taxon>
        <taxon>Neoptera</taxon>
        <taxon>Paraneoptera</taxon>
        <taxon>Hemiptera</taxon>
        <taxon>Heteroptera</taxon>
        <taxon>Panheteroptera</taxon>
        <taxon>Cimicomorpha</taxon>
        <taxon>Miridae</taxon>
        <taxon>Dicyphina</taxon>
        <taxon>Nesidiocoris</taxon>
    </lineage>
</organism>
<dbReference type="InterPro" id="IPR037171">
    <property type="entry name" value="NagB/RpiA_transferase-like"/>
</dbReference>
<dbReference type="Proteomes" id="UP001307889">
    <property type="component" value="Chromosome 13"/>
</dbReference>
<dbReference type="InterPro" id="IPR004788">
    <property type="entry name" value="Ribose5P_isomerase_type_A"/>
</dbReference>
<evidence type="ECO:0000256" key="1">
    <source>
        <dbReference type="ARBA" id="ARBA00004988"/>
    </source>
</evidence>
<comment type="pathway">
    <text evidence="1">Carbohydrate degradation; pentose phosphate pathway; D-ribose 5-phosphate from D-ribulose 5-phosphate (non-oxidative stage): step 1/1.</text>
</comment>
<name>A0ABN7BFI8_9HEMI</name>
<dbReference type="EMBL" id="AP028921">
    <property type="protein sequence ID" value="BET01867.1"/>
    <property type="molecule type" value="Genomic_DNA"/>
</dbReference>
<dbReference type="PANTHER" id="PTHR11934">
    <property type="entry name" value="RIBOSE-5-PHOSPHATE ISOMERASE"/>
    <property type="match status" value="1"/>
</dbReference>
<keyword evidence="7" id="KW-1185">Reference proteome</keyword>
<evidence type="ECO:0000313" key="6">
    <source>
        <dbReference type="EMBL" id="BET01867.1"/>
    </source>
</evidence>
<accession>A0ABN7BFI8</accession>
<dbReference type="EC" id="5.3.1.6" evidence="3"/>
<dbReference type="SUPFAM" id="SSF100950">
    <property type="entry name" value="NagB/RpiA/CoA transferase-like"/>
    <property type="match status" value="1"/>
</dbReference>
<evidence type="ECO:0000256" key="5">
    <source>
        <dbReference type="ARBA" id="ARBA00029734"/>
    </source>
</evidence>
<dbReference type="Gene3D" id="3.40.50.1360">
    <property type="match status" value="1"/>
</dbReference>
<evidence type="ECO:0000256" key="2">
    <source>
        <dbReference type="ARBA" id="ARBA00008088"/>
    </source>
</evidence>
<dbReference type="Gene3D" id="3.30.70.260">
    <property type="match status" value="1"/>
</dbReference>
<dbReference type="InterPro" id="IPR020672">
    <property type="entry name" value="Ribose5P_isomerase_typA_subgr"/>
</dbReference>
<evidence type="ECO:0000313" key="7">
    <source>
        <dbReference type="Proteomes" id="UP001307889"/>
    </source>
</evidence>
<dbReference type="CDD" id="cd01398">
    <property type="entry name" value="RPI_A"/>
    <property type="match status" value="1"/>
</dbReference>
<dbReference type="NCBIfam" id="TIGR00021">
    <property type="entry name" value="rpiA"/>
    <property type="match status" value="1"/>
</dbReference>
<dbReference type="HAMAP" id="MF_00170">
    <property type="entry name" value="Rib_5P_isom_A"/>
    <property type="match status" value="1"/>
</dbReference>
<protein>
    <recommendedName>
        <fullName evidence="3">ribose-5-phosphate isomerase</fullName>
        <ecNumber evidence="3">5.3.1.6</ecNumber>
    </recommendedName>
    <alternativeName>
        <fullName evidence="5">Phosphoriboisomerase</fullName>
    </alternativeName>
</protein>
<dbReference type="Pfam" id="PF06026">
    <property type="entry name" value="Rib_5-P_isom_A"/>
    <property type="match status" value="1"/>
</dbReference>
<reference evidence="6 7" key="1">
    <citation type="submission" date="2023-09" db="EMBL/GenBank/DDBJ databases">
        <title>Nesidiocoris tenuis whole genome shotgun sequence.</title>
        <authorList>
            <person name="Shibata T."/>
            <person name="Shimoda M."/>
            <person name="Kobayashi T."/>
            <person name="Uehara T."/>
        </authorList>
    </citation>
    <scope>NUCLEOTIDE SEQUENCE [LARGE SCALE GENOMIC DNA]</scope>
    <source>
        <strain evidence="6 7">Japan</strain>
    </source>
</reference>
<comment type="similarity">
    <text evidence="2">Belongs to the ribose 5-phosphate isomerase family.</text>
</comment>
<evidence type="ECO:0000256" key="3">
    <source>
        <dbReference type="ARBA" id="ARBA00011959"/>
    </source>
</evidence>
<evidence type="ECO:0000256" key="4">
    <source>
        <dbReference type="ARBA" id="ARBA00023235"/>
    </source>
</evidence>
<keyword evidence="4" id="KW-0413">Isomerase</keyword>